<feature type="compositionally biased region" description="Basic residues" evidence="8">
    <location>
        <begin position="656"/>
        <end position="667"/>
    </location>
</feature>
<dbReference type="InterPro" id="IPR011009">
    <property type="entry name" value="Kinase-like_dom_sf"/>
</dbReference>
<dbReference type="InterPro" id="IPR008271">
    <property type="entry name" value="Ser/Thr_kinase_AS"/>
</dbReference>
<dbReference type="Gene3D" id="3.40.50.150">
    <property type="entry name" value="Vaccinia Virus protein VP39"/>
    <property type="match status" value="1"/>
</dbReference>
<reference evidence="11 12" key="1">
    <citation type="submission" date="2016-02" db="EMBL/GenBank/DDBJ databases">
        <title>Genome analysis of coral dinoflagellate symbionts highlights evolutionary adaptations to a symbiotic lifestyle.</title>
        <authorList>
            <person name="Aranda M."/>
            <person name="Li Y."/>
            <person name="Liew Y.J."/>
            <person name="Baumgarten S."/>
            <person name="Simakov O."/>
            <person name="Wilson M."/>
            <person name="Piel J."/>
            <person name="Ashoor H."/>
            <person name="Bougouffa S."/>
            <person name="Bajic V.B."/>
            <person name="Ryu T."/>
            <person name="Ravasi T."/>
            <person name="Bayer T."/>
            <person name="Micklem G."/>
            <person name="Kim H."/>
            <person name="Bhak J."/>
            <person name="Lajeunesse T.C."/>
            <person name="Voolstra C.R."/>
        </authorList>
    </citation>
    <scope>NUCLEOTIDE SEQUENCE [LARGE SCALE GENOMIC DNA]</scope>
    <source>
        <strain evidence="11 12">CCMP2467</strain>
    </source>
</reference>
<sequence>MEVYSWGSGNYGRLGLGSGADAARPQLVSGVLNGYEVVGSACSWYHSAVVTSTGDVATFGSKISKCLGTAASGSDVSDGAAASDHSLQGLDSEGEDEIASVGLKAMPRARRGDRRSRDPLHSKGIGRSTSDFVPHLLRSFPSRVNVVQVAVGSDMLGAHTLAVSRNGRLYSWGYGPACGLGSTANVSTPTLVTKFLGTGAGEGGSGRMRKQEMEPLGWGKHSHLRYRQRPSNKHLGLQLLRPKIAKASCGGGFSVVMSTEGEVFTFGVSASGRLGFRTKFRAQLRPRRIETLAEGTIDIAAGAAFVLLCSAAGKLLSWGDNSKGQLGVGHLQESHEPLTLSRACPAAFVMQAVAAGDSHSLALDSAGRAYSWGGEGGPMTGQGQPVPNSTQVDAAFQFRLRQLSHWWVRPYPIRALVGIRIVHVDAGCLHSLALSQDGAVYAWGAPLQAGTSQNNSTLKGTRSQVSWIPRLVAPSPKLPLVRVGAVAAGGWHSIATATPASPLDGLLPADWSQERDEDGVATNQATSLVDFCDGFLVSEKDSTPEEEARIPVCCTAIRARLAMADGTDSPVWRALSAQVVRLRPESIAIFSPEAAEREEEDTGSESGGLLELVEMHRSRQRSVAQRKHPTTAQNSDADEAAGLALNPLPTGALQKPKVKTGASRKKPVPTFSSDSDSGNGGVARRELRSKMAASRPAPQVSVPKRTVPDFSSDDSASEEELLPDDVVTAARSPPARSDATSAYGSPAASAAARSRQPVVGHQGPASSTLSGLELRSFGEAVLAALVRYFCTNTLRNIEVIDESHPAWQREQQLRLRQHGSNPEAAEESLRPTRLRAARGLLLRQEVRDLRHIGVCLGIERLARLCDQLLLRMDAPGAPALFVPASSIGTAMWTLLQQTLRPPDRDGPDTDLLCAPPGPRKHHWGPRWLPADGHLQAHAFVLCAGCCNLHTEQRSADGPAELAGGGRLGQRASDTSDTMPKLRLRRRDGGGGGAPTYELDLQEYPADVVFAWLRYLYTQDDLELTWPLRHNRRNREEEAPPEMWWMQLLHLGRLVGDWKLQVYAQVYCFPRLRFRLDYLFDSEPVPCYGRDNDHDMEFCQVVAEGFPSLCASWTVLPGDRVALAGPSGCGKSLQLDIIAKKALIASGHITFAPAVRRLALCRRGLQARATAGDVRTVREWLLEDRELSECSLVEVTESPEEQEPERWLQRLGVAGLSDCALSDLSATDAVKVGITRLAMWHPNVLLLDDVTDDLSGEACKCLEACLTADPPIFETILVASRDRTFMDNVCNKVIAIHAGATRVLNGIYTKAYLAGGDFLHFRRFSLWQPKSSGLRATQAACAFASLISRSLCGEDTSDLTGLTLVDVGTGTGVLALILAQEWEKARGSLNHLRLHIYALDIDETAVRIAAANFSASPWAANMCPPFYSSLEHWQMDQIATQEHPIVFVCNPPYDDEILNARTGTDNEKLSRRRALERSFLPLDVLCTTALRLGCRSLWILWGNAEDAPVLEAASHTGWRVIQQVRFQRSVHATGPFATAWQLCSHSDFCAKGAPASETVFWYDISGAPTDAWWELVGALYYWRLRKIKGDTLVGALTVHNWAEMAAFAEQVQCTVLLEAALMLGLRQLLPHLLASFAVPTGLEGPDRKVPEQGDTLQPEQAAGVPSSGSVEVELERKLLDLRGSRQAATAKASLLILQSRVRASQYRALPELFKGNRGCWRGIKKQIGEAAPVAEPEHPEPPSDARASAVPQLSCPGLISRSQSAVSSDAHVSISDVERPTLLRSAKALSPQAGDHEKVGEKIGSLPVSPRDIDSSLAALTTATSEEVDAHEDAGSPTQNPWPTFGCCNAVGPSTATRSPQWDSDWMWHASAQVGAGLWTGSKQAAIFLGSQLHNAATLAQPHITSLAGAATDALQSAAADTMEGIRALGPRRPRASRASLTNGKRRGDLQPPLLVAPILPPLPEMNAFAPEQPWPSMAPGQPHGYPGPASLPAPFVHAQPLAWPRSQSFATSTPWQGSAAQHLGPSMLGTSAQLQSAPASFHLSEDTNVWATNAMSWGTPRSSPSGFSELKTRLADSISAAQKSGAQLQRCVNYFDSHEQRGFRRDEGRGSARWELGAAVLGLSIFLLPAGARQTMYGGFVTVLEPLMATASFVDLGSYLSLGTEVQRLYALNILVLIVLVGVDEDTGSYLGSIIMKLCCFLCLAKVGSARSRRWEVFAAVDSVTCVDQFPDNDFRSRTFQVGQDMQHCLSLAWPVGFRSNSGAAQDGATLSCCRRRTLMPDVAEAICIDSEEEPLQPQPKRKRKRNQNAPQIAKEPVVLPSCIDLDVEEKEAGGDQPVGASGEKVREQPVHVVQAVCLSSDEEGPAPPKRSQEEAARPTAAESELEQRAQDLADVALQNLAPAARAARLVKVKHSILARLRSQAETGSLPSLPDPNPRSVLPEEAPVPVPVPPPPPPEEPKPLATQPYPQSNELIQQKQRLQDWLERNQERLQQRLFRAEQQRLEGARLREEARQKRKALWTTPEAEKAGSEAKDGRLTANGWESSQFHNSKERTKFLRLMGGQKFVEAAKALEAGVDDDQVFELIAGEWVQAKDDEEEEEFEVSADAPTVELLAGEWVDVGAEAKASPALDHQDREQNLERQFLDGMSRQLGERRLGLGLFMIGLMFAICRTQQEQPQDAKLSLALTRRHALESLELPMGAICTRLDVVSLAAEYTQQDFSSRPSSAPKFQCGQDCSHGQGCSTWSVLLRHDDFHDEAAAPSESDWAVAPTHHHFAILHGSPGRPVSSWRSRYILGRELGSGQTASVFEASAAPNDTVPPPSPRPGDERWGGSSPSSSPGRKVALKRFHRQRTTMFKVEQKALLASGVHPNVIRLLESFEGGNEEDAIVLEHCEGGDIYELYASSKGGCMEEKFVAQLIHQLLQALQHLVERGIEHRDVKPENLLLYAGQEAEKKQQAPLIKLADFGWAVIVDRPAPPPHIPAEGVGSLWYAPPELNPPVKGAEIVSDELHAGKSDMWSVGIIAYLLLTGHSPFNKALVLKNPEKREAEVIRLAAFGDINTSTKAWNMDLSAAARDFILALVRPDPARRLSASAALHHAFIATASPPDLCGNFRLCAHQALLENVPMRWNGMDILQRLCWLAIARAVAEPELMAVDRMQDFVRNEGSRAGYVERLAMELVSVASPSWFTSQAVWTDVLYLAFLYLDVDCDGLLSSDDLSVHLPGDRRSRESWHASMCKWRNQQVPSPSQSTFLTFSDFREAVCSAAITSYFPPLESHPPSAGAASCDVAWLQRMEAIEEVCRRFADAEMHSLVQCGFPSTTAKGLAGQMAVPHGRGAIIAFSVDGKMLQAVPGKSIKEHSVEELLGHHAGQWQESLQAFPGPFGRVESSTTDVLLRHLESMALSFDKGEVGCSTLESATGFPHSAAIASRFLACLVKAGGKVQSDEFWQLFTPVLASRASSLREPGDLSPMQRICARLCKGEVSGALEDAGKAGLWSHAMAISRLVDPPSFDTVLLRFSEAASAGSSEVSPGLSAQELQDPAVLALLLLYETMAKGGQPDISDKAMAGWPAIAAMFSLLLRPCEHRNDAVKFIEILASRLASAGDVFAAHVCYLMTGERTLEAVDAPSSMVCILGVEHRSPKNFARLLDLLALQMSEAYEYAIRCGDADALCPTIQPFKLAHAMLLADVGLVDKARRYMTLLQAFVKAVPQNRLSDAFRSSMREFHEVLNPSLAGQAADAPRVGKVFKDLVRNFAETTGLAVKPTPPPALPADEPDSSLQPAAQPLLQPAGTSPSSSFPPMQPFQPLTAQPPQTPSQPVPTPPPATQFSSPPQATTGPFSNPAYPTPPMNSGFGASPFPPSPQPQQPSAGMQVPPSSQPFAGSVPFGGAGQLPGGGMGDGFVLDPVASLEAA</sequence>
<feature type="region of interest" description="Disordered" evidence="8">
    <location>
        <begin position="956"/>
        <end position="990"/>
    </location>
</feature>
<dbReference type="PROSITE" id="PS00626">
    <property type="entry name" value="RCC1_2"/>
    <property type="match status" value="1"/>
</dbReference>
<feature type="region of interest" description="Disordered" evidence="8">
    <location>
        <begin position="2361"/>
        <end position="2387"/>
    </location>
</feature>
<feature type="region of interest" description="Disordered" evidence="8">
    <location>
        <begin position="617"/>
        <end position="769"/>
    </location>
</feature>
<evidence type="ECO:0000256" key="3">
    <source>
        <dbReference type="ARBA" id="ARBA00022737"/>
    </source>
</evidence>
<dbReference type="PROSITE" id="PS00108">
    <property type="entry name" value="PROTEIN_KINASE_ST"/>
    <property type="match status" value="1"/>
</dbReference>
<feature type="repeat" description="RCC1" evidence="6">
    <location>
        <begin position="261"/>
        <end position="312"/>
    </location>
</feature>
<feature type="compositionally biased region" description="Basic residues" evidence="8">
    <location>
        <begin position="618"/>
        <end position="629"/>
    </location>
</feature>
<dbReference type="InterPro" id="IPR000408">
    <property type="entry name" value="Reg_chr_condens"/>
</dbReference>
<evidence type="ECO:0000256" key="5">
    <source>
        <dbReference type="ARBA" id="ARBA00022892"/>
    </source>
</evidence>
<keyword evidence="7" id="KW-0175">Coiled coil</keyword>
<feature type="region of interest" description="Disordered" evidence="8">
    <location>
        <begin position="3760"/>
        <end position="3914"/>
    </location>
</feature>
<evidence type="ECO:0000256" key="2">
    <source>
        <dbReference type="ARBA" id="ARBA00022448"/>
    </source>
</evidence>
<dbReference type="InterPro" id="IPR018247">
    <property type="entry name" value="EF_Hand_1_Ca_BS"/>
</dbReference>
<dbReference type="PANTHER" id="PTHR22870:SF408">
    <property type="entry name" value="OS09G0560450 PROTEIN"/>
    <property type="match status" value="1"/>
</dbReference>
<feature type="region of interest" description="Disordered" evidence="8">
    <location>
        <begin position="1787"/>
        <end position="1842"/>
    </location>
</feature>
<feature type="repeat" description="RCC1" evidence="6">
    <location>
        <begin position="367"/>
        <end position="437"/>
    </location>
</feature>
<accession>A0A1Q9D8N6</accession>
<evidence type="ECO:0000256" key="8">
    <source>
        <dbReference type="SAM" id="MobiDB-lite"/>
    </source>
</evidence>
<dbReference type="Gene3D" id="1.25.40.1030">
    <property type="match status" value="1"/>
</dbReference>
<evidence type="ECO:0000259" key="10">
    <source>
        <dbReference type="PROSITE" id="PS50893"/>
    </source>
</evidence>
<keyword evidence="2" id="KW-0813">Transport</keyword>
<keyword evidence="4" id="KW-0256">Endoplasmic reticulum</keyword>
<keyword evidence="12" id="KW-1185">Reference proteome</keyword>
<feature type="compositionally biased region" description="Pro residues" evidence="8">
    <location>
        <begin position="3814"/>
        <end position="3827"/>
    </location>
</feature>
<dbReference type="Pfam" id="PF00069">
    <property type="entry name" value="Pkinase"/>
    <property type="match status" value="1"/>
</dbReference>
<name>A0A1Q9D8N6_SYMMI</name>
<dbReference type="InterPro" id="IPR029063">
    <property type="entry name" value="SAM-dependent_MTases_sf"/>
</dbReference>
<proteinExistence type="predicted"/>
<dbReference type="Pfam" id="PF00005">
    <property type="entry name" value="ABC_tran"/>
    <property type="match status" value="1"/>
</dbReference>
<dbReference type="Gene3D" id="1.10.510.10">
    <property type="entry name" value="Transferase(Phosphotransferase) domain 1"/>
    <property type="match status" value="1"/>
</dbReference>
<dbReference type="Pfam" id="PF00415">
    <property type="entry name" value="RCC1"/>
    <property type="match status" value="3"/>
</dbReference>
<feature type="domain" description="Protein kinase" evidence="9">
    <location>
        <begin position="2795"/>
        <end position="3103"/>
    </location>
</feature>
<feature type="compositionally biased region" description="Acidic residues" evidence="8">
    <location>
        <begin position="711"/>
        <end position="723"/>
    </location>
</feature>
<dbReference type="Pfam" id="PF12931">
    <property type="entry name" value="TPR_Sec16"/>
    <property type="match status" value="1"/>
</dbReference>
<feature type="coiled-coil region" evidence="7">
    <location>
        <begin position="2476"/>
        <end position="2503"/>
    </location>
</feature>
<feature type="region of interest" description="Disordered" evidence="8">
    <location>
        <begin position="102"/>
        <end position="127"/>
    </location>
</feature>
<feature type="repeat" description="RCC1" evidence="6">
    <location>
        <begin position="438"/>
        <end position="499"/>
    </location>
</feature>
<feature type="compositionally biased region" description="Low complexity" evidence="8">
    <location>
        <begin position="739"/>
        <end position="754"/>
    </location>
</feature>
<dbReference type="InterPro" id="IPR000719">
    <property type="entry name" value="Prot_kinase_dom"/>
</dbReference>
<keyword evidence="3" id="KW-0677">Repeat</keyword>
<comment type="subcellular location">
    <subcellularLocation>
        <location evidence="1">Endoplasmic reticulum</location>
    </subcellularLocation>
</comment>
<evidence type="ECO:0000256" key="7">
    <source>
        <dbReference type="SAM" id="Coils"/>
    </source>
</evidence>
<dbReference type="GO" id="GO:0005524">
    <property type="term" value="F:ATP binding"/>
    <property type="evidence" value="ECO:0007669"/>
    <property type="project" value="InterPro"/>
</dbReference>
<feature type="compositionally biased region" description="Basic and acidic residues" evidence="8">
    <location>
        <begin position="2526"/>
        <end position="2538"/>
    </location>
</feature>
<feature type="domain" description="ABC transporter" evidence="10">
    <location>
        <begin position="1090"/>
        <end position="1322"/>
    </location>
</feature>
<organism evidence="11 12">
    <name type="scientific">Symbiodinium microadriaticum</name>
    <name type="common">Dinoflagellate</name>
    <name type="synonym">Zooxanthella microadriatica</name>
    <dbReference type="NCBI Taxonomy" id="2951"/>
    <lineage>
        <taxon>Eukaryota</taxon>
        <taxon>Sar</taxon>
        <taxon>Alveolata</taxon>
        <taxon>Dinophyceae</taxon>
        <taxon>Suessiales</taxon>
        <taxon>Symbiodiniaceae</taxon>
        <taxon>Symbiodinium</taxon>
    </lineage>
</organism>
<evidence type="ECO:0000256" key="1">
    <source>
        <dbReference type="ARBA" id="ARBA00004240"/>
    </source>
</evidence>
<dbReference type="SUPFAM" id="SSF50985">
    <property type="entry name" value="RCC1/BLIP-II"/>
    <property type="match status" value="2"/>
</dbReference>
<feature type="compositionally biased region" description="Pro residues" evidence="8">
    <location>
        <begin position="2446"/>
        <end position="2458"/>
    </location>
</feature>
<feature type="region of interest" description="Disordered" evidence="8">
    <location>
        <begin position="1931"/>
        <end position="1953"/>
    </location>
</feature>
<dbReference type="PROSITE" id="PS50893">
    <property type="entry name" value="ABC_TRANSPORTER_2"/>
    <property type="match status" value="1"/>
</dbReference>
<dbReference type="SUPFAM" id="SSF53335">
    <property type="entry name" value="S-adenosyl-L-methionine-dependent methyltransferases"/>
    <property type="match status" value="1"/>
</dbReference>
<dbReference type="SUPFAM" id="SSF56112">
    <property type="entry name" value="Protein kinase-like (PK-like)"/>
    <property type="match status" value="1"/>
</dbReference>
<comment type="caution">
    <text evidence="11">The sequence shown here is derived from an EMBL/GenBank/DDBJ whole genome shotgun (WGS) entry which is preliminary data.</text>
</comment>
<protein>
    <submittedName>
        <fullName evidence="11">Calcium-dependent protein kinase 28</fullName>
    </submittedName>
</protein>
<dbReference type="InterPro" id="IPR024298">
    <property type="entry name" value="Sec16_Sec23-bd"/>
</dbReference>
<feature type="repeat" description="RCC1" evidence="6">
    <location>
        <begin position="1"/>
        <end position="53"/>
    </location>
</feature>
<dbReference type="GO" id="GO:0016192">
    <property type="term" value="P:vesicle-mediated transport"/>
    <property type="evidence" value="ECO:0007669"/>
    <property type="project" value="UniProtKB-KW"/>
</dbReference>
<feature type="compositionally biased region" description="Gly residues" evidence="8">
    <location>
        <begin position="3887"/>
        <end position="3901"/>
    </location>
</feature>
<gene>
    <name evidence="11" type="primary">CPK28</name>
    <name evidence="11" type="ORF">AK812_SmicGene26752</name>
</gene>
<keyword evidence="11" id="KW-0418">Kinase</keyword>
<keyword evidence="11" id="KW-0808">Transferase</keyword>
<dbReference type="Gene3D" id="3.40.50.300">
    <property type="entry name" value="P-loop containing nucleotide triphosphate hydrolases"/>
    <property type="match status" value="1"/>
</dbReference>
<dbReference type="SUPFAM" id="SSF52540">
    <property type="entry name" value="P-loop containing nucleoside triphosphate hydrolases"/>
    <property type="match status" value="1"/>
</dbReference>
<evidence type="ECO:0000259" key="9">
    <source>
        <dbReference type="PROSITE" id="PS50011"/>
    </source>
</evidence>
<feature type="compositionally biased region" description="Low complexity" evidence="8">
    <location>
        <begin position="2833"/>
        <end position="2842"/>
    </location>
</feature>
<evidence type="ECO:0000256" key="4">
    <source>
        <dbReference type="ARBA" id="ARBA00022824"/>
    </source>
</evidence>
<feature type="region of interest" description="Disordered" evidence="8">
    <location>
        <begin position="1730"/>
        <end position="1749"/>
    </location>
</feature>
<dbReference type="GO" id="GO:0016887">
    <property type="term" value="F:ATP hydrolysis activity"/>
    <property type="evidence" value="ECO:0007669"/>
    <property type="project" value="InterPro"/>
</dbReference>
<evidence type="ECO:0000313" key="12">
    <source>
        <dbReference type="Proteomes" id="UP000186817"/>
    </source>
</evidence>
<feature type="region of interest" description="Disordered" evidence="8">
    <location>
        <begin position="2812"/>
        <end position="2844"/>
    </location>
</feature>
<dbReference type="Proteomes" id="UP000186817">
    <property type="component" value="Unassembled WGS sequence"/>
</dbReference>
<dbReference type="GO" id="GO:0005783">
    <property type="term" value="C:endoplasmic reticulum"/>
    <property type="evidence" value="ECO:0007669"/>
    <property type="project" value="UniProtKB-SubCell"/>
</dbReference>
<evidence type="ECO:0000256" key="6">
    <source>
        <dbReference type="PROSITE-ProRule" id="PRU00235"/>
    </source>
</evidence>
<feature type="repeat" description="RCC1" evidence="6">
    <location>
        <begin position="313"/>
        <end position="366"/>
    </location>
</feature>
<dbReference type="PROSITE" id="PS00018">
    <property type="entry name" value="EF_HAND_1"/>
    <property type="match status" value="1"/>
</dbReference>
<feature type="region of interest" description="Disordered" evidence="8">
    <location>
        <begin position="2516"/>
        <end position="2547"/>
    </location>
</feature>
<dbReference type="EMBL" id="LSRX01000661">
    <property type="protein sequence ID" value="OLP91530.1"/>
    <property type="molecule type" value="Genomic_DNA"/>
</dbReference>
<feature type="region of interest" description="Disordered" evidence="8">
    <location>
        <begin position="2426"/>
        <end position="2469"/>
    </location>
</feature>
<dbReference type="OrthoDB" id="434612at2759"/>
<dbReference type="InterPro" id="IPR009091">
    <property type="entry name" value="RCC1/BLIP-II"/>
</dbReference>
<dbReference type="Gene3D" id="2.130.10.30">
    <property type="entry name" value="Regulator of chromosome condensation 1/beta-lactamase-inhibitor protein II"/>
    <property type="match status" value="3"/>
</dbReference>
<dbReference type="PRINTS" id="PR00633">
    <property type="entry name" value="RCCNDNSATION"/>
</dbReference>
<feature type="compositionally biased region" description="Low complexity" evidence="8">
    <location>
        <begin position="3781"/>
        <end position="3813"/>
    </location>
</feature>
<dbReference type="GO" id="GO:0004672">
    <property type="term" value="F:protein kinase activity"/>
    <property type="evidence" value="ECO:0007669"/>
    <property type="project" value="InterPro"/>
</dbReference>
<dbReference type="PANTHER" id="PTHR22870">
    <property type="entry name" value="REGULATOR OF CHROMOSOME CONDENSATION"/>
    <property type="match status" value="1"/>
</dbReference>
<dbReference type="InterPro" id="IPR051210">
    <property type="entry name" value="Ub_ligase/GEF_domain"/>
</dbReference>
<feature type="region of interest" description="Disordered" evidence="8">
    <location>
        <begin position="1966"/>
        <end position="1991"/>
    </location>
</feature>
<dbReference type="PROSITE" id="PS50012">
    <property type="entry name" value="RCC1_3"/>
    <property type="match status" value="5"/>
</dbReference>
<feature type="compositionally biased region" description="Polar residues" evidence="8">
    <location>
        <begin position="3832"/>
        <end position="3841"/>
    </location>
</feature>
<evidence type="ECO:0000313" key="11">
    <source>
        <dbReference type="EMBL" id="OLP91530.1"/>
    </source>
</evidence>
<dbReference type="InterPro" id="IPR027417">
    <property type="entry name" value="P-loop_NTPase"/>
</dbReference>
<dbReference type="SMART" id="SM00220">
    <property type="entry name" value="S_TKc"/>
    <property type="match status" value="1"/>
</dbReference>
<dbReference type="PROSITE" id="PS50011">
    <property type="entry name" value="PROTEIN_KINASE_DOM"/>
    <property type="match status" value="1"/>
</dbReference>
<feature type="region of interest" description="Disordered" evidence="8">
    <location>
        <begin position="1643"/>
        <end position="1666"/>
    </location>
</feature>
<keyword evidence="5" id="KW-0931">ER-Golgi transport</keyword>
<dbReference type="InterPro" id="IPR003439">
    <property type="entry name" value="ABC_transporter-like_ATP-bd"/>
</dbReference>